<dbReference type="SUPFAM" id="SSF57701">
    <property type="entry name" value="Zn2/Cys6 DNA-binding domain"/>
    <property type="match status" value="1"/>
</dbReference>
<evidence type="ECO:0000313" key="2">
    <source>
        <dbReference type="EMBL" id="ORY45371.1"/>
    </source>
</evidence>
<protein>
    <recommendedName>
        <fullName evidence="1">Zn(2)-C6 fungal-type domain-containing protein</fullName>
    </recommendedName>
</protein>
<gene>
    <name evidence="2" type="ORF">BCR33DRAFT_716651</name>
</gene>
<dbReference type="Pfam" id="PF00172">
    <property type="entry name" value="Zn_clus"/>
    <property type="match status" value="1"/>
</dbReference>
<dbReference type="PROSITE" id="PS00463">
    <property type="entry name" value="ZN2_CY6_FUNGAL_1"/>
    <property type="match status" value="1"/>
</dbReference>
<evidence type="ECO:0000259" key="1">
    <source>
        <dbReference type="PROSITE" id="PS50048"/>
    </source>
</evidence>
<dbReference type="PROSITE" id="PS50048">
    <property type="entry name" value="ZN2_CY6_FUNGAL_2"/>
    <property type="match status" value="1"/>
</dbReference>
<evidence type="ECO:0000313" key="3">
    <source>
        <dbReference type="Proteomes" id="UP000193642"/>
    </source>
</evidence>
<proteinExistence type="predicted"/>
<dbReference type="InterPro" id="IPR036864">
    <property type="entry name" value="Zn2-C6_fun-type_DNA-bd_sf"/>
</dbReference>
<comment type="caution">
    <text evidence="2">The sequence shown here is derived from an EMBL/GenBank/DDBJ whole genome shotgun (WGS) entry which is preliminary data.</text>
</comment>
<dbReference type="GO" id="GO:0000981">
    <property type="term" value="F:DNA-binding transcription factor activity, RNA polymerase II-specific"/>
    <property type="evidence" value="ECO:0007669"/>
    <property type="project" value="InterPro"/>
</dbReference>
<dbReference type="EMBL" id="MCGO01000020">
    <property type="protein sequence ID" value="ORY45371.1"/>
    <property type="molecule type" value="Genomic_DNA"/>
</dbReference>
<dbReference type="Proteomes" id="UP000193642">
    <property type="component" value="Unassembled WGS sequence"/>
</dbReference>
<name>A0A1Y2CE82_9FUNG</name>
<sequence>MACVPCRRARQKCVPLGPSCFRCLERNLLCERQNQFTPQECCNTLFDSKATFNKHRKHLPTLLLTSAIVDAICAASQHSLETLLRVRSSTDSAKSISLESFTATPLSLDFSNPNERKHWFAIASFEAVMDICRASVNLSVDIQQSILDTWMANGSDLSRNLGQYQANFTAIANQTAPIVNKAMNIRANTLQEGLRVKLFWVLVHMAAIIPWDYCNLLTPNPGLSWQDMCPCFIEYVLCGFRNNTLFRFQVTSITIEYPNSSPRKGSVRGLIVNEVLYNKRPRNWFSAIVSITWLCSEGWYLHIFYYPTDCGIHVAFSSSPEFSWEKLNWRHGLQKARDSRIRRVSCVAGLDYGG</sequence>
<dbReference type="OrthoDB" id="10448683at2759"/>
<dbReference type="GO" id="GO:0008270">
    <property type="term" value="F:zinc ion binding"/>
    <property type="evidence" value="ECO:0007669"/>
    <property type="project" value="InterPro"/>
</dbReference>
<accession>A0A1Y2CE82</accession>
<organism evidence="2 3">
    <name type="scientific">Rhizoclosmatium globosum</name>
    <dbReference type="NCBI Taxonomy" id="329046"/>
    <lineage>
        <taxon>Eukaryota</taxon>
        <taxon>Fungi</taxon>
        <taxon>Fungi incertae sedis</taxon>
        <taxon>Chytridiomycota</taxon>
        <taxon>Chytridiomycota incertae sedis</taxon>
        <taxon>Chytridiomycetes</taxon>
        <taxon>Chytridiales</taxon>
        <taxon>Chytriomycetaceae</taxon>
        <taxon>Rhizoclosmatium</taxon>
    </lineage>
</organism>
<feature type="domain" description="Zn(2)-C6 fungal-type" evidence="1">
    <location>
        <begin position="2"/>
        <end position="30"/>
    </location>
</feature>
<dbReference type="InterPro" id="IPR001138">
    <property type="entry name" value="Zn2Cys6_DnaBD"/>
</dbReference>
<dbReference type="AlphaFoldDB" id="A0A1Y2CE82"/>
<reference evidence="2 3" key="1">
    <citation type="submission" date="2016-07" db="EMBL/GenBank/DDBJ databases">
        <title>Pervasive Adenine N6-methylation of Active Genes in Fungi.</title>
        <authorList>
            <consortium name="DOE Joint Genome Institute"/>
            <person name="Mondo S.J."/>
            <person name="Dannebaum R.O."/>
            <person name="Kuo R.C."/>
            <person name="Labutti K."/>
            <person name="Haridas S."/>
            <person name="Kuo A."/>
            <person name="Salamov A."/>
            <person name="Ahrendt S.R."/>
            <person name="Lipzen A."/>
            <person name="Sullivan W."/>
            <person name="Andreopoulos W.B."/>
            <person name="Clum A."/>
            <person name="Lindquist E."/>
            <person name="Daum C."/>
            <person name="Ramamoorthy G.K."/>
            <person name="Gryganskyi A."/>
            <person name="Culley D."/>
            <person name="Magnuson J.K."/>
            <person name="James T.Y."/>
            <person name="O'Malley M.A."/>
            <person name="Stajich J.E."/>
            <person name="Spatafora J.W."/>
            <person name="Visel A."/>
            <person name="Grigoriev I.V."/>
        </authorList>
    </citation>
    <scope>NUCLEOTIDE SEQUENCE [LARGE SCALE GENOMIC DNA]</scope>
    <source>
        <strain evidence="2 3">JEL800</strain>
    </source>
</reference>
<dbReference type="CDD" id="cd00067">
    <property type="entry name" value="GAL4"/>
    <property type="match status" value="1"/>
</dbReference>
<keyword evidence="3" id="KW-1185">Reference proteome</keyword>